<keyword evidence="1" id="KW-0540">Nuclease</keyword>
<comment type="caution">
    <text evidence="1">The sequence shown here is derived from an EMBL/GenBank/DDBJ whole genome shotgun (WGS) entry which is preliminary data.</text>
</comment>
<feature type="non-terminal residue" evidence="1">
    <location>
        <position position="63"/>
    </location>
</feature>
<keyword evidence="1" id="KW-0255">Endonuclease</keyword>
<reference evidence="1 2" key="1">
    <citation type="journal article" date="2018" name="Front. Plant Sci.">
        <title>Red Clover (Trifolium pratense) and Zigzag Clover (T. medium) - A Picture of Genomic Similarities and Differences.</title>
        <authorList>
            <person name="Dluhosova J."/>
            <person name="Istvanek J."/>
            <person name="Nedelnik J."/>
            <person name="Repkova J."/>
        </authorList>
    </citation>
    <scope>NUCLEOTIDE SEQUENCE [LARGE SCALE GENOMIC DNA]</scope>
    <source>
        <strain evidence="2">cv. 10/8</strain>
        <tissue evidence="1">Leaf</tissue>
    </source>
</reference>
<dbReference type="GO" id="GO:0004527">
    <property type="term" value="F:exonuclease activity"/>
    <property type="evidence" value="ECO:0007669"/>
    <property type="project" value="UniProtKB-KW"/>
</dbReference>
<evidence type="ECO:0000313" key="2">
    <source>
        <dbReference type="Proteomes" id="UP000265520"/>
    </source>
</evidence>
<dbReference type="Proteomes" id="UP000265520">
    <property type="component" value="Unassembled WGS sequence"/>
</dbReference>
<keyword evidence="1" id="KW-0269">Exonuclease</keyword>
<dbReference type="EMBL" id="LXQA010204698">
    <property type="protein sequence ID" value="MCI33477.1"/>
    <property type="molecule type" value="Genomic_DNA"/>
</dbReference>
<organism evidence="1 2">
    <name type="scientific">Trifolium medium</name>
    <dbReference type="NCBI Taxonomy" id="97028"/>
    <lineage>
        <taxon>Eukaryota</taxon>
        <taxon>Viridiplantae</taxon>
        <taxon>Streptophyta</taxon>
        <taxon>Embryophyta</taxon>
        <taxon>Tracheophyta</taxon>
        <taxon>Spermatophyta</taxon>
        <taxon>Magnoliopsida</taxon>
        <taxon>eudicotyledons</taxon>
        <taxon>Gunneridae</taxon>
        <taxon>Pentapetalae</taxon>
        <taxon>rosids</taxon>
        <taxon>fabids</taxon>
        <taxon>Fabales</taxon>
        <taxon>Fabaceae</taxon>
        <taxon>Papilionoideae</taxon>
        <taxon>50 kb inversion clade</taxon>
        <taxon>NPAAA clade</taxon>
        <taxon>Hologalegina</taxon>
        <taxon>IRL clade</taxon>
        <taxon>Trifolieae</taxon>
        <taxon>Trifolium</taxon>
    </lineage>
</organism>
<protein>
    <submittedName>
        <fullName evidence="1">Endonuclease/exonuclease/phosphatase family protein</fullName>
    </submittedName>
</protein>
<proteinExistence type="predicted"/>
<dbReference type="GO" id="GO:0004519">
    <property type="term" value="F:endonuclease activity"/>
    <property type="evidence" value="ECO:0007669"/>
    <property type="project" value="UniProtKB-KW"/>
</dbReference>
<keyword evidence="2" id="KW-1185">Reference proteome</keyword>
<dbReference type="AlphaFoldDB" id="A0A392RBA8"/>
<accession>A0A392RBA8</accession>
<evidence type="ECO:0000313" key="1">
    <source>
        <dbReference type="EMBL" id="MCI33477.1"/>
    </source>
</evidence>
<name>A0A392RBA8_9FABA</name>
<sequence length="63" mass="7190">MVDGQWVEGVQPVRQAVFSHFSSHYRAGTSERLRVDEMQFRTLSYTKGGSLVKPFSDEEVRVA</sequence>
<keyword evidence="1" id="KW-0378">Hydrolase</keyword>